<evidence type="ECO:0000313" key="3">
    <source>
        <dbReference type="Proteomes" id="UP001223144"/>
    </source>
</evidence>
<organism evidence="2 3">
    <name type="scientific">Streptomyces chengmaiensis</name>
    <dbReference type="NCBI Taxonomy" id="3040919"/>
    <lineage>
        <taxon>Bacteria</taxon>
        <taxon>Bacillati</taxon>
        <taxon>Actinomycetota</taxon>
        <taxon>Actinomycetes</taxon>
        <taxon>Kitasatosporales</taxon>
        <taxon>Streptomycetaceae</taxon>
        <taxon>Streptomyces</taxon>
    </lineage>
</organism>
<accession>A0ABT6HSD1</accession>
<sequence>MPVLRRNRRPLAERLSALMAFHRDAKGRAFSSRTLSAAVDALPGDHPSVSHAAIAKLAKGSQDNPTVGTVLALCEALGGVPPAHLLPHDSYGDLKALEAFEDPQARRVLALLNGLPPDEVQNVITDLVRRREELGLEPVPDDETAQTPGRLQRRRSMDDAARYAADSLEGL</sequence>
<dbReference type="Gene3D" id="1.10.260.40">
    <property type="entry name" value="lambda repressor-like DNA-binding domains"/>
    <property type="match status" value="1"/>
</dbReference>
<comment type="caution">
    <text evidence="2">The sequence shown here is derived from an EMBL/GenBank/DDBJ whole genome shotgun (WGS) entry which is preliminary data.</text>
</comment>
<proteinExistence type="predicted"/>
<evidence type="ECO:0000256" key="1">
    <source>
        <dbReference type="SAM" id="MobiDB-lite"/>
    </source>
</evidence>
<dbReference type="Proteomes" id="UP001223144">
    <property type="component" value="Unassembled WGS sequence"/>
</dbReference>
<feature type="region of interest" description="Disordered" evidence="1">
    <location>
        <begin position="135"/>
        <end position="171"/>
    </location>
</feature>
<name>A0ABT6HSD1_9ACTN</name>
<dbReference type="InterPro" id="IPR010982">
    <property type="entry name" value="Lambda_DNA-bd_dom_sf"/>
</dbReference>
<keyword evidence="3" id="KW-1185">Reference proteome</keyword>
<protein>
    <submittedName>
        <fullName evidence="2">Uncharacterized protein</fullName>
    </submittedName>
</protein>
<evidence type="ECO:0000313" key="2">
    <source>
        <dbReference type="EMBL" id="MDH2391618.1"/>
    </source>
</evidence>
<gene>
    <name evidence="2" type="ORF">QCN29_23125</name>
</gene>
<reference evidence="2 3" key="1">
    <citation type="submission" date="2023-04" db="EMBL/GenBank/DDBJ databases">
        <title>Streptomyces chengmaiensis sp. nov. isolated from the stem of mangrove plant in Hainan.</title>
        <authorList>
            <person name="Huang X."/>
            <person name="Zhou S."/>
            <person name="Chu X."/>
            <person name="Xie Y."/>
            <person name="Lin Y."/>
        </authorList>
    </citation>
    <scope>NUCLEOTIDE SEQUENCE [LARGE SCALE GENOMIC DNA]</scope>
    <source>
        <strain evidence="2 3">HNM0663</strain>
    </source>
</reference>
<dbReference type="EMBL" id="JARWBG010000029">
    <property type="protein sequence ID" value="MDH2391618.1"/>
    <property type="molecule type" value="Genomic_DNA"/>
</dbReference>